<dbReference type="OrthoDB" id="362700at2"/>
<dbReference type="KEGG" id="csto:CGC58_05210"/>
<evidence type="ECO:0000256" key="1">
    <source>
        <dbReference type="SAM" id="MobiDB-lite"/>
    </source>
</evidence>
<dbReference type="AlphaFoldDB" id="A0A250FVY3"/>
<evidence type="ECO:0000313" key="3">
    <source>
        <dbReference type="Proteomes" id="UP000217348"/>
    </source>
</evidence>
<reference evidence="3" key="1">
    <citation type="submission" date="2017-06" db="EMBL/GenBank/DDBJ databases">
        <title>Capnocytophaga spp. assemblies.</title>
        <authorList>
            <person name="Gulvik C.A."/>
        </authorList>
    </citation>
    <scope>NUCLEOTIDE SEQUENCE [LARGE SCALE GENOMIC DNA]</scope>
    <source>
        <strain evidence="3">H2177</strain>
    </source>
</reference>
<proteinExistence type="predicted"/>
<gene>
    <name evidence="2" type="ORF">CGC58_05210</name>
</gene>
<feature type="region of interest" description="Disordered" evidence="1">
    <location>
        <begin position="109"/>
        <end position="128"/>
    </location>
</feature>
<dbReference type="RefSeq" id="WP_095895604.1">
    <property type="nucleotide sequence ID" value="NZ_CP022387.1"/>
</dbReference>
<sequence>MAIDGIKIIDSDSAYDIYNDITERYKDREEVTKIIQDWLGEEQNFCIDALHTEIYWTALAYSLWKIGHLPEDILQKTLAIIKNGASEEWHKIDAKAHKQRQKNLEKLAEQLQSDNPKPIKQPKPTKKKEPYFQEGDVLAIEMPQGYGICFVSQVYQTPRKLEYHLACTQHLSDSFPKIDDFLNSKIACGKNGKTFALKTDCWFNHKDLGEILPHLKKIRHVKFSSYELWVLSPAHNLEDMYDKITEEPRHYGGKTEYIYDMIIDIFPSE</sequence>
<accession>A0A250FVY3</accession>
<dbReference type="EMBL" id="CP022387">
    <property type="protein sequence ID" value="ATA89171.1"/>
    <property type="molecule type" value="Genomic_DNA"/>
</dbReference>
<name>A0A250FVY3_9FLAO</name>
<protein>
    <submittedName>
        <fullName evidence="2">Uncharacterized protein</fullName>
    </submittedName>
</protein>
<organism evidence="2 3">
    <name type="scientific">Capnocytophaga stomatis</name>
    <dbReference type="NCBI Taxonomy" id="1848904"/>
    <lineage>
        <taxon>Bacteria</taxon>
        <taxon>Pseudomonadati</taxon>
        <taxon>Bacteroidota</taxon>
        <taxon>Flavobacteriia</taxon>
        <taxon>Flavobacteriales</taxon>
        <taxon>Flavobacteriaceae</taxon>
        <taxon>Capnocytophaga</taxon>
    </lineage>
</organism>
<dbReference type="Proteomes" id="UP000217348">
    <property type="component" value="Chromosome"/>
</dbReference>
<evidence type="ECO:0000313" key="2">
    <source>
        <dbReference type="EMBL" id="ATA89171.1"/>
    </source>
</evidence>